<evidence type="ECO:0000313" key="3">
    <source>
        <dbReference type="Proteomes" id="UP000190367"/>
    </source>
</evidence>
<organism evidence="2 3">
    <name type="scientific">Chitinophaga eiseniae</name>
    <dbReference type="NCBI Taxonomy" id="634771"/>
    <lineage>
        <taxon>Bacteria</taxon>
        <taxon>Pseudomonadati</taxon>
        <taxon>Bacteroidota</taxon>
        <taxon>Chitinophagia</taxon>
        <taxon>Chitinophagales</taxon>
        <taxon>Chitinophagaceae</taxon>
        <taxon>Chitinophaga</taxon>
    </lineage>
</organism>
<dbReference type="STRING" id="634771.SAMN04488128_106402"/>
<proteinExistence type="predicted"/>
<dbReference type="EMBL" id="FUWZ01000006">
    <property type="protein sequence ID" value="SKA44440.1"/>
    <property type="molecule type" value="Genomic_DNA"/>
</dbReference>
<dbReference type="RefSeq" id="WP_078672743.1">
    <property type="nucleotide sequence ID" value="NZ_FUWZ01000006.1"/>
</dbReference>
<gene>
    <name evidence="2" type="ORF">SAMN04488128_106402</name>
</gene>
<accession>A0A1T4TVG4</accession>
<dbReference type="OrthoDB" id="535891at2"/>
<sequence length="1433" mass="154276">MDISELISKLRADASASRKVVLDTAYLSDAQVATIQGVLGMPPTQYITIKNLGSGDIPDVQNNSVTITAGQADLLNQSSLPVKELIFTVDAAQTIDFVLNLALPSSWQWTSSFPDLSLPPFTLLPVSDGFFIYTTTPQNTFQVNTNTSISLSAGLNFSCVTDVGKIPKLAVILGSVPSGNLPLSGTVDFKSNTTAYPVMTLLVPLLSQLSLTDKFKLANLQLKVAITDPDGAAQDIVTGIWATDPMFNLLFLLDNTSSLTTEVDCTPLSNAGTTLTQLNSCSIAQALIGASWHFENFVPAVLSGAFASITFDAILLLSFSGGFNVPGLTFRVYSDSSLELGLFTLSSFQLNFTLDNPGGQAAAYVHMLIAAKIPLQTFKGNFIGTIDISTGDNTNTGSTWEINTITATYPDTISFTDLIKELDAKVTFPQELAELIFSDFSLEIDPGGNSYMCSCYGTLDMHLFDVMLSTQFSLLITYDGSTTYELKADTIIGNTFLNADIQLNNTEVVFKGSAKDIPLTDLLVSIFSDINIDLTILPEITLSAISIQYNTPSANTLTITGSLDYNGTTGDFQLVGQNTENQWQFVAMAGFDLQPPFDIGAHIPLVGGKLTGDLTLKKGYLIITSKAPQGITFTGLPPNIPPGISFYFDLELRGKDTPVTLPVLGYSTNFKAVMDRFYLATSETDISSGNTAYTIQIGKNLGPLYVDSLSLAYKDQVIYCNINAMMKIGPFDAALDGLGIGTSLSAFSPSFSLNGLSFDFTTASFSIDGALIRIPDDQLAQGVSLQFDGALIVKIQQLGLSALGSYAQLSDGEASFFIFLDADFPPGGPPFFMVSGLMGGFGFNRTLSLPTFDEVQNFPLLALDAPPTGSKKDVAMHTLQVLEGQIPGTDKTKRQWASPHSGDYWMALGVAFNSFEIINGKLLLTAELGRETQFSLLGLSWMALPQKAVEGDRLVFVELQMAAVLKPEDGTLQIGASLTSNSFVLSKDCHLTGGFAFDLWFGDNPNAGQFVLTAGGYHPAFKPPDYYPEVARLGFNWQVSGDVSIKGTSYFAFTPSCAMAGGRLQVQFQSGPLRAWFDAGANFLVTWHPLTFTASIWEEIGVSLTVKVWFIHKTLSASVGAAVDMWGPPIGGIVRVHVVFVTFKIRIGSDSAQDSNKQVLAWDDFKQMLPQPEDRCTIIANDGLTNILEKDTATGDIVYNGDTPKHPTTKVWFLRSGRLQFTTKSMIPATSLTYGNSSEQQVNGASNINIRPMNITTATAVHNLRITQNSAGGNPISIDGWTFTANYGNVAATLWGQPTIEKGQFVQAPSTPSADTVDNQLTGYTVEAPAPKPGYSFGIVQMRLLLNEYICQTDNPQNPLSKSHAYNNDYTPSTSSTTLADISTIGTTLTAARNALFAELQQDNLYTGSNDSMQQMGATANGLFVDIPMEQSN</sequence>
<dbReference type="Proteomes" id="UP000190367">
    <property type="component" value="Unassembled WGS sequence"/>
</dbReference>
<evidence type="ECO:0000259" key="1">
    <source>
        <dbReference type="Pfam" id="PF20248"/>
    </source>
</evidence>
<name>A0A1T4TVG4_9BACT</name>
<dbReference type="Pfam" id="PF20248">
    <property type="entry name" value="DUF6603"/>
    <property type="match status" value="1"/>
</dbReference>
<evidence type="ECO:0000313" key="2">
    <source>
        <dbReference type="EMBL" id="SKA44440.1"/>
    </source>
</evidence>
<protein>
    <recommendedName>
        <fullName evidence="1">DUF6603 domain-containing protein</fullName>
    </recommendedName>
</protein>
<dbReference type="InterPro" id="IPR046538">
    <property type="entry name" value="DUF6603"/>
</dbReference>
<reference evidence="3" key="1">
    <citation type="submission" date="2017-02" db="EMBL/GenBank/DDBJ databases">
        <authorList>
            <person name="Varghese N."/>
            <person name="Submissions S."/>
        </authorList>
    </citation>
    <scope>NUCLEOTIDE SEQUENCE [LARGE SCALE GENOMIC DNA]</scope>
    <source>
        <strain evidence="3">DSM 22224</strain>
    </source>
</reference>
<keyword evidence="3" id="KW-1185">Reference proteome</keyword>
<feature type="domain" description="DUF6603" evidence="1">
    <location>
        <begin position="697"/>
        <end position="1224"/>
    </location>
</feature>